<dbReference type="OrthoDB" id="956040at2"/>
<dbReference type="SUPFAM" id="SSF158682">
    <property type="entry name" value="TerB-like"/>
    <property type="match status" value="1"/>
</dbReference>
<protein>
    <recommendedName>
        <fullName evidence="1">Co-chaperone DjlA N-terminal domain-containing protein</fullName>
    </recommendedName>
</protein>
<proteinExistence type="predicted"/>
<dbReference type="EMBL" id="CP014263">
    <property type="protein sequence ID" value="AQG80836.1"/>
    <property type="molecule type" value="Genomic_DNA"/>
</dbReference>
<dbReference type="AlphaFoldDB" id="A0A1P9WZM5"/>
<dbReference type="CDD" id="cd07177">
    <property type="entry name" value="terB_like"/>
    <property type="match status" value="1"/>
</dbReference>
<keyword evidence="3" id="KW-1185">Reference proteome</keyword>
<evidence type="ECO:0000313" key="2">
    <source>
        <dbReference type="EMBL" id="AQG80836.1"/>
    </source>
</evidence>
<name>A0A1P9WZM5_9BACT</name>
<reference evidence="2 3" key="1">
    <citation type="submission" date="2016-01" db="EMBL/GenBank/DDBJ databases">
        <authorList>
            <person name="Oliw E.H."/>
        </authorList>
    </citation>
    <scope>NUCLEOTIDE SEQUENCE [LARGE SCALE GENOMIC DNA]</scope>
    <source>
        <strain evidence="2 3">DY10</strain>
    </source>
</reference>
<dbReference type="InterPro" id="IPR029024">
    <property type="entry name" value="TerB-like"/>
</dbReference>
<dbReference type="Proteomes" id="UP000187941">
    <property type="component" value="Chromosome"/>
</dbReference>
<gene>
    <name evidence="2" type="ORF">AWR27_16830</name>
</gene>
<dbReference type="Pfam" id="PF05099">
    <property type="entry name" value="TerB"/>
    <property type="match status" value="1"/>
</dbReference>
<organism evidence="2 3">
    <name type="scientific">Spirosoma montaniterrae</name>
    <dbReference type="NCBI Taxonomy" id="1178516"/>
    <lineage>
        <taxon>Bacteria</taxon>
        <taxon>Pseudomonadati</taxon>
        <taxon>Bacteroidota</taxon>
        <taxon>Cytophagia</taxon>
        <taxon>Cytophagales</taxon>
        <taxon>Cytophagaceae</taxon>
        <taxon>Spirosoma</taxon>
    </lineage>
</organism>
<dbReference type="Gene3D" id="1.10.3680.10">
    <property type="entry name" value="TerB-like"/>
    <property type="match status" value="1"/>
</dbReference>
<dbReference type="InterPro" id="IPR007791">
    <property type="entry name" value="DjlA_N"/>
</dbReference>
<sequence>MAVQDLYMGLGALAYAVAKADGQLHSAESRAIRELLEAEPFGDVARCAFTLKEFHNDSPEEAYQFALRYFEANKRFLDRQRKFHFLRIAHTIADSHNDISDCERALLDRLKADLETL</sequence>
<dbReference type="RefSeq" id="WP_077132273.1">
    <property type="nucleotide sequence ID" value="NZ_CP014263.1"/>
</dbReference>
<feature type="domain" description="Co-chaperone DjlA N-terminal" evidence="1">
    <location>
        <begin position="10"/>
        <end position="111"/>
    </location>
</feature>
<accession>A0A1P9WZM5</accession>
<evidence type="ECO:0000259" key="1">
    <source>
        <dbReference type="Pfam" id="PF05099"/>
    </source>
</evidence>
<dbReference type="KEGG" id="smon:AWR27_16830"/>
<evidence type="ECO:0000313" key="3">
    <source>
        <dbReference type="Proteomes" id="UP000187941"/>
    </source>
</evidence>